<protein>
    <submittedName>
        <fullName evidence="4">MFS transporter</fullName>
    </submittedName>
</protein>
<feature type="transmembrane region" description="Helical" evidence="3">
    <location>
        <begin position="99"/>
        <end position="119"/>
    </location>
</feature>
<evidence type="ECO:0000313" key="5">
    <source>
        <dbReference type="Proteomes" id="UP000757435"/>
    </source>
</evidence>
<feature type="coiled-coil region" evidence="1">
    <location>
        <begin position="868"/>
        <end position="902"/>
    </location>
</feature>
<evidence type="ECO:0000313" key="4">
    <source>
        <dbReference type="EMBL" id="MBW4662164.1"/>
    </source>
</evidence>
<reference evidence="4" key="1">
    <citation type="submission" date="2021-05" db="EMBL/GenBank/DDBJ databases">
        <authorList>
            <person name="Pietrasiak N."/>
            <person name="Ward R."/>
            <person name="Stajich J.E."/>
            <person name="Kurbessoian T."/>
        </authorList>
    </citation>
    <scope>NUCLEOTIDE SEQUENCE</scope>
    <source>
        <strain evidence="4">UHER 2000/2452</strain>
    </source>
</reference>
<feature type="coiled-coil region" evidence="1">
    <location>
        <begin position="973"/>
        <end position="1015"/>
    </location>
</feature>
<keyword evidence="1" id="KW-0175">Coiled coil</keyword>
<comment type="caution">
    <text evidence="4">The sequence shown here is derived from an EMBL/GenBank/DDBJ whole genome shotgun (WGS) entry which is preliminary data.</text>
</comment>
<name>A0A951UQP0_9CYAN</name>
<accession>A0A951UQP0</accession>
<evidence type="ECO:0000256" key="3">
    <source>
        <dbReference type="SAM" id="Phobius"/>
    </source>
</evidence>
<evidence type="ECO:0000256" key="1">
    <source>
        <dbReference type="SAM" id="Coils"/>
    </source>
</evidence>
<organism evidence="4 5">
    <name type="scientific">Drouetiella hepatica Uher 2000/2452</name>
    <dbReference type="NCBI Taxonomy" id="904376"/>
    <lineage>
        <taxon>Bacteria</taxon>
        <taxon>Bacillati</taxon>
        <taxon>Cyanobacteriota</taxon>
        <taxon>Cyanophyceae</taxon>
        <taxon>Oculatellales</taxon>
        <taxon>Oculatellaceae</taxon>
        <taxon>Drouetiella</taxon>
    </lineage>
</organism>
<proteinExistence type="predicted"/>
<sequence>MTITTNLFEKAAWIAQTTVAPAATTDVITPGTTAVVFSGPQFFIALVSGVLLAFAFQLALTNLSVAAGISYLGRSSDSQDDPDESEDSGHAVRKISLRVGIWTLITVTLALFCACYLAVQLSLLATARLGAIVGLVIWAAYFSILVWVSSTAVGSLVGSVVSAATSGVQALLGTATAAIGGKVAKQQMISTAEAMASAVKNEIGSGIDPSSIRESIESYVQRLSLPGFDLSKIRGDFEQLINDPEIEALAGSDRLQGIDRQTFVDLISRRSDFTSDEVNRFADLLEGVWRQTIGRRAKPDSMSELVGYLKTAQPGQLKVEELNAKLDRILAERGQEQSGGLQSTVQSGLTTLVGLLAGRTDLSDLKIEQILERLKTAPSKVAEQTNQLVGQFQNGQQDDGKENGSENSHSPIRTDVENYLRNTYSWQMNPETIAKEFRTVLYDVEADPNAVIAQLSLMNRLYFVEVLRSRGVFTQDKIQQVADQLETTRLQVLAEARAVREREMTLDLRRRVEEYLLQTPKQELYSNEAPTFRALLEDIDADHETLSLRLVPYDREALQQILLRRSDITPAEVESFLTPLESTRDRVLFESQSLDEQAKQRLASTKQKFEDYLRNTGKTELSPEGIKRDLQALVSDPQTGISALRYRASQFDRDTVVKLLSQRQDMTEAEANQVVDEVESNWQTLLNSPRTAVETVKETVKDKTDQTLSSLSDYLRRTQLEELDPEGIQRDLTQLLDDPKAGASALRQRLSKVDRATLVKLLGQRQDLSEAQVNQIIDQVQEAIRKIIRSPRRLALRAQQQVVNFETTIEDYLRNTDKDELNPEGIKRDLKLLVQSPQVGLQNIGERFSRFDRQTLIALLSQRRDISSEEAERIVSQIESTRDQLLEQARQIQHRIQEIIDRIFGRIRDYFNSLNRPELNYEGITQDVRTLFDDPQAGFEALRTRLSHFDRQTLVALISSRKDISEADANRIIDQIESARTGVLQQAERIQNEAQRRVESVKAQAQRQMEETRKAAEAAAWWLFITAFISALASAGAGALASS</sequence>
<dbReference type="AlphaFoldDB" id="A0A951UQP0"/>
<feature type="transmembrane region" description="Helical" evidence="3">
    <location>
        <begin position="125"/>
        <end position="148"/>
    </location>
</feature>
<feature type="region of interest" description="Disordered" evidence="2">
    <location>
        <begin position="393"/>
        <end position="414"/>
    </location>
</feature>
<feature type="transmembrane region" description="Helical" evidence="3">
    <location>
        <begin position="1019"/>
        <end position="1041"/>
    </location>
</feature>
<keyword evidence="3" id="KW-0812">Transmembrane</keyword>
<gene>
    <name evidence="4" type="ORF">KME15_26210</name>
</gene>
<keyword evidence="3" id="KW-0472">Membrane</keyword>
<evidence type="ECO:0000256" key="2">
    <source>
        <dbReference type="SAM" id="MobiDB-lite"/>
    </source>
</evidence>
<dbReference type="Proteomes" id="UP000757435">
    <property type="component" value="Unassembled WGS sequence"/>
</dbReference>
<dbReference type="EMBL" id="JAHHHD010000060">
    <property type="protein sequence ID" value="MBW4662164.1"/>
    <property type="molecule type" value="Genomic_DNA"/>
</dbReference>
<reference evidence="4" key="2">
    <citation type="journal article" date="2022" name="Microbiol. Resour. Announc.">
        <title>Metagenome Sequencing to Explore Phylogenomics of Terrestrial Cyanobacteria.</title>
        <authorList>
            <person name="Ward R.D."/>
            <person name="Stajich J.E."/>
            <person name="Johansen J.R."/>
            <person name="Huntemann M."/>
            <person name="Clum A."/>
            <person name="Foster B."/>
            <person name="Foster B."/>
            <person name="Roux S."/>
            <person name="Palaniappan K."/>
            <person name="Varghese N."/>
            <person name="Mukherjee S."/>
            <person name="Reddy T.B.K."/>
            <person name="Daum C."/>
            <person name="Copeland A."/>
            <person name="Chen I.A."/>
            <person name="Ivanova N.N."/>
            <person name="Kyrpides N.C."/>
            <person name="Shapiro N."/>
            <person name="Eloe-Fadrosh E.A."/>
            <person name="Pietrasiak N."/>
        </authorList>
    </citation>
    <scope>NUCLEOTIDE SEQUENCE</scope>
    <source>
        <strain evidence="4">UHER 2000/2452</strain>
    </source>
</reference>
<feature type="transmembrane region" description="Helical" evidence="3">
    <location>
        <begin position="42"/>
        <end position="65"/>
    </location>
</feature>
<keyword evidence="3" id="KW-1133">Transmembrane helix</keyword>
<feature type="transmembrane region" description="Helical" evidence="3">
    <location>
        <begin position="160"/>
        <end position="180"/>
    </location>
</feature>